<dbReference type="PANTHER" id="PTHR35983">
    <property type="entry name" value="UPF0166 PROTEIN TM_0021"/>
    <property type="match status" value="1"/>
</dbReference>
<dbReference type="InterPro" id="IPR003793">
    <property type="entry name" value="UPF0166"/>
</dbReference>
<reference evidence="2" key="1">
    <citation type="submission" date="2021-04" db="EMBL/GenBank/DDBJ databases">
        <title>The complete genome sequence of Caulobacter sp. S6.</title>
        <authorList>
            <person name="Tang Y."/>
            <person name="Ouyang W."/>
            <person name="Liu Q."/>
            <person name="Huang B."/>
            <person name="Guo Z."/>
            <person name="Lei P."/>
        </authorList>
    </citation>
    <scope>NUCLEOTIDE SEQUENCE</scope>
    <source>
        <strain evidence="2">S6</strain>
    </source>
</reference>
<proteinExistence type="inferred from homology"/>
<evidence type="ECO:0000256" key="1">
    <source>
        <dbReference type="ARBA" id="ARBA00010554"/>
    </source>
</evidence>
<keyword evidence="3" id="KW-1185">Reference proteome</keyword>
<protein>
    <submittedName>
        <fullName evidence="2">DUF190 domain-containing protein</fullName>
    </submittedName>
</protein>
<accession>A0A975IT49</accession>
<dbReference type="AlphaFoldDB" id="A0A975IT49"/>
<evidence type="ECO:0000313" key="2">
    <source>
        <dbReference type="EMBL" id="QUD86492.1"/>
    </source>
</evidence>
<dbReference type="InterPro" id="IPR015867">
    <property type="entry name" value="N-reg_PII/ATP_PRibTrfase_C"/>
</dbReference>
<sequence>MQAPQPAVLLRIYTEEGRQGAGRPLYEEIVLKARELGLAGATVLRGPMGFGRSARLHTAKILDLSANLPLVIEIVDAEDRIQALLDAMDGMKNLGLVTLEKVQVVHWGGVDGG</sequence>
<dbReference type="SUPFAM" id="SSF54913">
    <property type="entry name" value="GlnB-like"/>
    <property type="match status" value="1"/>
</dbReference>
<gene>
    <name evidence="2" type="ORF">KCG34_15495</name>
</gene>
<dbReference type="RefSeq" id="WP_211936544.1">
    <property type="nucleotide sequence ID" value="NZ_CP073078.1"/>
</dbReference>
<evidence type="ECO:0000313" key="3">
    <source>
        <dbReference type="Proteomes" id="UP000676409"/>
    </source>
</evidence>
<dbReference type="Proteomes" id="UP000676409">
    <property type="component" value="Chromosome"/>
</dbReference>
<dbReference type="PANTHER" id="PTHR35983:SF1">
    <property type="entry name" value="UPF0166 PROTEIN TM_0021"/>
    <property type="match status" value="1"/>
</dbReference>
<dbReference type="Pfam" id="PF02641">
    <property type="entry name" value="DUF190"/>
    <property type="match status" value="1"/>
</dbReference>
<dbReference type="EMBL" id="CP073078">
    <property type="protein sequence ID" value="QUD86492.1"/>
    <property type="molecule type" value="Genomic_DNA"/>
</dbReference>
<dbReference type="InterPro" id="IPR011322">
    <property type="entry name" value="N-reg_PII-like_a/b"/>
</dbReference>
<name>A0A975IT49_9CAUL</name>
<dbReference type="KEGG" id="caul:KCG34_15495"/>
<dbReference type="Gene3D" id="3.30.70.120">
    <property type="match status" value="1"/>
</dbReference>
<organism evidence="2 3">
    <name type="scientific">Phenylobacterium montanum</name>
    <dbReference type="NCBI Taxonomy" id="2823693"/>
    <lineage>
        <taxon>Bacteria</taxon>
        <taxon>Pseudomonadati</taxon>
        <taxon>Pseudomonadota</taxon>
        <taxon>Alphaproteobacteria</taxon>
        <taxon>Caulobacterales</taxon>
        <taxon>Caulobacteraceae</taxon>
        <taxon>Phenylobacterium</taxon>
    </lineage>
</organism>
<comment type="similarity">
    <text evidence="1">Belongs to the UPF0166 family.</text>
</comment>